<comment type="pathway">
    <text evidence="3">Amino-acid biosynthesis; L-cysteine biosynthesis; L-cysteine from L-serine: step 2/2.</text>
</comment>
<dbReference type="PROSITE" id="PS00901">
    <property type="entry name" value="CYS_SYNTHASE"/>
    <property type="match status" value="1"/>
</dbReference>
<evidence type="ECO:0000256" key="12">
    <source>
        <dbReference type="ARBA" id="ARBA00047931"/>
    </source>
</evidence>
<dbReference type="FunFam" id="3.40.50.1100:FF:000049">
    <property type="entry name" value="Cysteine synthase, putative"/>
    <property type="match status" value="1"/>
</dbReference>
<evidence type="ECO:0000256" key="13">
    <source>
        <dbReference type="ARBA" id="ARBA00050981"/>
    </source>
</evidence>
<evidence type="ECO:0000256" key="17">
    <source>
        <dbReference type="ARBA" id="ARBA00079147"/>
    </source>
</evidence>
<dbReference type="EMBL" id="CP119952">
    <property type="protein sequence ID" value="WFC95593.1"/>
    <property type="molecule type" value="Genomic_DNA"/>
</dbReference>
<evidence type="ECO:0000256" key="6">
    <source>
        <dbReference type="ARBA" id="ARBA00022605"/>
    </source>
</evidence>
<evidence type="ECO:0000256" key="16">
    <source>
        <dbReference type="ARBA" id="ARBA00078262"/>
    </source>
</evidence>
<evidence type="ECO:0000256" key="15">
    <source>
        <dbReference type="ARBA" id="ARBA00072087"/>
    </source>
</evidence>
<dbReference type="InterPro" id="IPR001216">
    <property type="entry name" value="P-phosphate_BS"/>
</dbReference>
<dbReference type="FunFam" id="3.40.50.1100:FF:000011">
    <property type="entry name" value="Cysteine synthase (o-acetylserine)"/>
    <property type="match status" value="1"/>
</dbReference>
<dbReference type="GO" id="GO:0030170">
    <property type="term" value="F:pyridoxal phosphate binding"/>
    <property type="evidence" value="ECO:0007669"/>
    <property type="project" value="InterPro"/>
</dbReference>
<dbReference type="InterPro" id="IPR050214">
    <property type="entry name" value="Cys_Synth/Cystath_Beta-Synth"/>
</dbReference>
<keyword evidence="11" id="KW-0198">Cysteine biosynthesis</keyword>
<evidence type="ECO:0000256" key="5">
    <source>
        <dbReference type="ARBA" id="ARBA00012681"/>
    </source>
</evidence>
<evidence type="ECO:0000256" key="11">
    <source>
        <dbReference type="ARBA" id="ARBA00023192"/>
    </source>
</evidence>
<proteinExistence type="inferred from homology"/>
<comment type="subcellular location">
    <subcellularLocation>
        <location evidence="2">Mitochondrion</location>
    </subcellularLocation>
</comment>
<dbReference type="InterPro" id="IPR000634">
    <property type="entry name" value="Ser/Thr_deHydtase_PyrdxlP-BS"/>
</dbReference>
<dbReference type="InterPro" id="IPR001926">
    <property type="entry name" value="TrpB-like_PALP"/>
</dbReference>
<dbReference type="AlphaFoldDB" id="A0AAF0DT61"/>
<dbReference type="SUPFAM" id="SSF53686">
    <property type="entry name" value="Tryptophan synthase beta subunit-like PLP-dependent enzymes"/>
    <property type="match status" value="1"/>
</dbReference>
<reference evidence="20" key="1">
    <citation type="submission" date="2023-03" db="EMBL/GenBank/DDBJ databases">
        <title>Mating type loci evolution in Malassezia.</title>
        <authorList>
            <person name="Coelho M.A."/>
        </authorList>
    </citation>
    <scope>NUCLEOTIDE SEQUENCE</scope>
    <source>
        <strain evidence="20">CBS 14135</strain>
    </source>
</reference>
<keyword evidence="10" id="KW-0496">Mitochondrion</keyword>
<evidence type="ECO:0000313" key="21">
    <source>
        <dbReference type="Proteomes" id="UP001216638"/>
    </source>
</evidence>
<dbReference type="Gene3D" id="3.40.50.1100">
    <property type="match status" value="2"/>
</dbReference>
<comment type="similarity">
    <text evidence="4">Belongs to the cysteine synthase/cystathionine beta-synthase family.</text>
</comment>
<dbReference type="GO" id="GO:0005739">
    <property type="term" value="C:mitochondrion"/>
    <property type="evidence" value="ECO:0007669"/>
    <property type="project" value="UniProtKB-SubCell"/>
</dbReference>
<dbReference type="GO" id="GO:0004124">
    <property type="term" value="F:cysteine synthase activity"/>
    <property type="evidence" value="ECO:0007669"/>
    <property type="project" value="UniProtKB-EC"/>
</dbReference>
<dbReference type="GO" id="GO:0006535">
    <property type="term" value="P:cysteine biosynthetic process from serine"/>
    <property type="evidence" value="ECO:0007669"/>
    <property type="project" value="InterPro"/>
</dbReference>
<comment type="function">
    <text evidence="14">Catalyzes the conversion of O-succinyl-L-serine into cysteine, the last step in the cysteine biosynthesis pathway. Can also use O-acetyl-L-serine.</text>
</comment>
<evidence type="ECO:0000256" key="10">
    <source>
        <dbReference type="ARBA" id="ARBA00023128"/>
    </source>
</evidence>
<sequence length="380" mass="41054">MLALRPLSVAVGVRVAARRGAVRALSTSAALRYENNRGNVVKGFCGAVGNTPLLRINSLSDETGCEILGKAEFMEPGGSIKDRAALFVVLDAEKKGLLKPGGTVVEGTAGNTGIGLAHVCRARGYRCVIYMPNTQSQEKIDLLRMLGAEVYPVPAVPFDNPDNYNHQARRHAERLDNAVWTNQFDNVANREAHIQTTGPEIWAQTRGTGLDGFICATGTGGTLAGVTSYLKQVSNGQVQCWLADPPGSVLYSYVTSKGAKMERTGNGSVTEGIGQGRITDNMRDDVHKLDNALHIEDEASIAMIYRLLDEEGLYIGASSALNVVAAYRMAQQLGKGSRVVTVICDGAARYQTRLFSRKWLESKGLYEAVPAHLRKYIVLP</sequence>
<evidence type="ECO:0000256" key="2">
    <source>
        <dbReference type="ARBA" id="ARBA00004173"/>
    </source>
</evidence>
<keyword evidence="9" id="KW-0809">Transit peptide</keyword>
<evidence type="ECO:0000256" key="18">
    <source>
        <dbReference type="ARBA" id="ARBA00081847"/>
    </source>
</evidence>
<organism evidence="20 21">
    <name type="scientific">Malassezia brasiliensis</name>
    <dbReference type="NCBI Taxonomy" id="1821822"/>
    <lineage>
        <taxon>Eukaryota</taxon>
        <taxon>Fungi</taxon>
        <taxon>Dikarya</taxon>
        <taxon>Basidiomycota</taxon>
        <taxon>Ustilaginomycotina</taxon>
        <taxon>Malasseziomycetes</taxon>
        <taxon>Malasseziales</taxon>
        <taxon>Malasseziaceae</taxon>
        <taxon>Malassezia</taxon>
    </lineage>
</organism>
<keyword evidence="6" id="KW-0028">Amino-acid biosynthesis</keyword>
<dbReference type="Pfam" id="PF00291">
    <property type="entry name" value="PALP"/>
    <property type="match status" value="1"/>
</dbReference>
<keyword evidence="8" id="KW-0663">Pyridoxal phosphate</keyword>
<evidence type="ECO:0000256" key="8">
    <source>
        <dbReference type="ARBA" id="ARBA00022898"/>
    </source>
</evidence>
<dbReference type="CDD" id="cd01561">
    <property type="entry name" value="CBS_like"/>
    <property type="match status" value="1"/>
</dbReference>
<evidence type="ECO:0000313" key="20">
    <source>
        <dbReference type="EMBL" id="WFC95593.1"/>
    </source>
</evidence>
<comment type="cofactor">
    <cofactor evidence="1">
        <name>pyridoxal 5'-phosphate</name>
        <dbReference type="ChEBI" id="CHEBI:597326"/>
    </cofactor>
</comment>
<keyword evidence="7 20" id="KW-0808">Transferase</keyword>
<comment type="catalytic activity">
    <reaction evidence="13">
        <text>O-succinyl-L-serine + hydrogen sulfide = L-cysteine + succinate</text>
        <dbReference type="Rhea" id="RHEA:53816"/>
        <dbReference type="ChEBI" id="CHEBI:29919"/>
        <dbReference type="ChEBI" id="CHEBI:30031"/>
        <dbReference type="ChEBI" id="CHEBI:35235"/>
        <dbReference type="ChEBI" id="CHEBI:136856"/>
    </reaction>
</comment>
<gene>
    <name evidence="20" type="primary">CYS17</name>
    <name evidence="20" type="ORF">MBRA1_002244</name>
</gene>
<protein>
    <recommendedName>
        <fullName evidence="15">Cysteine synthase 1</fullName>
        <ecNumber evidence="5">2.5.1.47</ecNumber>
    </recommendedName>
    <alternativeName>
        <fullName evidence="16">O-acetylserine (thiol)-lyase 1</fullName>
    </alternativeName>
    <alternativeName>
        <fullName evidence="17">O-acetylserine sulfhydrylase 1</fullName>
    </alternativeName>
    <alternativeName>
        <fullName evidence="18">O-succinylserine sulfhydrylase</fullName>
    </alternativeName>
</protein>
<name>A0AAF0DT61_9BASI</name>
<dbReference type="InterPro" id="IPR036052">
    <property type="entry name" value="TrpB-like_PALP_sf"/>
</dbReference>
<accession>A0AAF0DT61</accession>
<feature type="domain" description="Tryptophan synthase beta chain-like PALP" evidence="19">
    <location>
        <begin position="47"/>
        <end position="345"/>
    </location>
</feature>
<keyword evidence="21" id="KW-1185">Reference proteome</keyword>
<evidence type="ECO:0000256" key="4">
    <source>
        <dbReference type="ARBA" id="ARBA00007103"/>
    </source>
</evidence>
<evidence type="ECO:0000256" key="9">
    <source>
        <dbReference type="ARBA" id="ARBA00022946"/>
    </source>
</evidence>
<dbReference type="EC" id="2.5.1.47" evidence="5"/>
<evidence type="ECO:0000256" key="7">
    <source>
        <dbReference type="ARBA" id="ARBA00022679"/>
    </source>
</evidence>
<dbReference type="Proteomes" id="UP001216638">
    <property type="component" value="Chromosome 2"/>
</dbReference>
<evidence type="ECO:0000256" key="1">
    <source>
        <dbReference type="ARBA" id="ARBA00001933"/>
    </source>
</evidence>
<evidence type="ECO:0000256" key="14">
    <source>
        <dbReference type="ARBA" id="ARBA00058228"/>
    </source>
</evidence>
<comment type="catalytic activity">
    <reaction evidence="12">
        <text>O-acetyl-L-serine + hydrogen sulfide = L-cysteine + acetate</text>
        <dbReference type="Rhea" id="RHEA:14829"/>
        <dbReference type="ChEBI" id="CHEBI:29919"/>
        <dbReference type="ChEBI" id="CHEBI:30089"/>
        <dbReference type="ChEBI" id="CHEBI:35235"/>
        <dbReference type="ChEBI" id="CHEBI:58340"/>
        <dbReference type="EC" id="2.5.1.47"/>
    </reaction>
</comment>
<dbReference type="NCBIfam" id="NF007989">
    <property type="entry name" value="PRK10717.1"/>
    <property type="match status" value="1"/>
</dbReference>
<evidence type="ECO:0000259" key="19">
    <source>
        <dbReference type="Pfam" id="PF00291"/>
    </source>
</evidence>
<dbReference type="PANTHER" id="PTHR10314">
    <property type="entry name" value="CYSTATHIONINE BETA-SYNTHASE"/>
    <property type="match status" value="1"/>
</dbReference>
<dbReference type="PROSITE" id="PS00165">
    <property type="entry name" value="DEHYDRATASE_SER_THR"/>
    <property type="match status" value="1"/>
</dbReference>
<evidence type="ECO:0000256" key="3">
    <source>
        <dbReference type="ARBA" id="ARBA00004962"/>
    </source>
</evidence>